<dbReference type="EMBL" id="CP001769">
    <property type="protein sequence ID" value="ADB41422.1"/>
    <property type="molecule type" value="Genomic_DNA"/>
</dbReference>
<feature type="domain" description="SpoVT-AbrB" evidence="2">
    <location>
        <begin position="3"/>
        <end position="46"/>
    </location>
</feature>
<dbReference type="HOGENOM" id="CLU_150554_3_0_10"/>
<evidence type="ECO:0000256" key="1">
    <source>
        <dbReference type="PROSITE-ProRule" id="PRU01076"/>
    </source>
</evidence>
<dbReference type="InterPro" id="IPR037914">
    <property type="entry name" value="SpoVT-AbrB_sf"/>
</dbReference>
<evidence type="ECO:0000259" key="2">
    <source>
        <dbReference type="PROSITE" id="PS51740"/>
    </source>
</evidence>
<dbReference type="SUPFAM" id="SSF89447">
    <property type="entry name" value="AbrB/MazE/MraZ-like"/>
    <property type="match status" value="1"/>
</dbReference>
<dbReference type="GO" id="GO:0003677">
    <property type="term" value="F:DNA binding"/>
    <property type="evidence" value="ECO:0007669"/>
    <property type="project" value="UniProtKB-UniRule"/>
</dbReference>
<gene>
    <name evidence="3" type="ordered locus">Slin_5456</name>
</gene>
<proteinExistence type="predicted"/>
<dbReference type="RefSeq" id="WP_012929918.1">
    <property type="nucleotide sequence ID" value="NC_013730.1"/>
</dbReference>
<dbReference type="Pfam" id="PF04014">
    <property type="entry name" value="MazE_antitoxin"/>
    <property type="match status" value="1"/>
</dbReference>
<dbReference type="SMART" id="SM00966">
    <property type="entry name" value="SpoVT_AbrB"/>
    <property type="match status" value="1"/>
</dbReference>
<name>D2QFV9_SPILD</name>
<dbReference type="Gene3D" id="2.10.260.10">
    <property type="match status" value="1"/>
</dbReference>
<sequence length="85" mass="9667">MHLQLRRIGNSQGIILPRPMLQQVGIDKEVDIEVVDGAIILRPAKQHPRDGWDESFAKATEAGYTPDDDLFEGMSSAFDQTEWQW</sequence>
<evidence type="ECO:0000313" key="3">
    <source>
        <dbReference type="EMBL" id="ADB41422.1"/>
    </source>
</evidence>
<protein>
    <submittedName>
        <fullName evidence="3">Transcriptional regulator/antitoxin, MazE</fullName>
    </submittedName>
</protein>
<dbReference type="STRING" id="504472.Slin_5456"/>
<dbReference type="eggNOG" id="COG2336">
    <property type="taxonomic scope" value="Bacteria"/>
</dbReference>
<dbReference type="InterPro" id="IPR007159">
    <property type="entry name" value="SpoVT-AbrB_dom"/>
</dbReference>
<dbReference type="PROSITE" id="PS51740">
    <property type="entry name" value="SPOVT_ABRB"/>
    <property type="match status" value="1"/>
</dbReference>
<organism evidence="3 4">
    <name type="scientific">Spirosoma linguale (strain ATCC 33905 / DSM 74 / LMG 10896 / Claus 1)</name>
    <dbReference type="NCBI Taxonomy" id="504472"/>
    <lineage>
        <taxon>Bacteria</taxon>
        <taxon>Pseudomonadati</taxon>
        <taxon>Bacteroidota</taxon>
        <taxon>Cytophagia</taxon>
        <taxon>Cytophagales</taxon>
        <taxon>Cytophagaceae</taxon>
        <taxon>Spirosoma</taxon>
    </lineage>
</organism>
<reference evidence="3 4" key="1">
    <citation type="journal article" date="2010" name="Stand. Genomic Sci.">
        <title>Complete genome sequence of Spirosoma linguale type strain (1).</title>
        <authorList>
            <person name="Lail K."/>
            <person name="Sikorski J."/>
            <person name="Saunders E."/>
            <person name="Lapidus A."/>
            <person name="Glavina Del Rio T."/>
            <person name="Copeland A."/>
            <person name="Tice H."/>
            <person name="Cheng J.-F."/>
            <person name="Lucas S."/>
            <person name="Nolan M."/>
            <person name="Bruce D."/>
            <person name="Goodwin L."/>
            <person name="Pitluck S."/>
            <person name="Ivanova N."/>
            <person name="Mavromatis K."/>
            <person name="Ovchinnikova G."/>
            <person name="Pati A."/>
            <person name="Chen A."/>
            <person name="Palaniappan K."/>
            <person name="Land M."/>
            <person name="Hauser L."/>
            <person name="Chang Y.-J."/>
            <person name="Jeffries C.D."/>
            <person name="Chain P."/>
            <person name="Brettin T."/>
            <person name="Detter J.C."/>
            <person name="Schuetze A."/>
            <person name="Rohde M."/>
            <person name="Tindall B.J."/>
            <person name="Goeker M."/>
            <person name="Bristow J."/>
            <person name="Eisen J.A."/>
            <person name="Markowitz V."/>
            <person name="Hugenholtz P."/>
            <person name="Kyrpides N.C."/>
            <person name="Klenk H.-P."/>
            <person name="Chen F."/>
        </authorList>
    </citation>
    <scope>NUCLEOTIDE SEQUENCE [LARGE SCALE GENOMIC DNA]</scope>
    <source>
        <strain evidence="4">ATCC 33905 / DSM 74 / LMG 10896 / Claus 1</strain>
    </source>
</reference>
<dbReference type="KEGG" id="sli:Slin_5456"/>
<accession>D2QFV9</accession>
<dbReference type="AlphaFoldDB" id="D2QFV9"/>
<dbReference type="Proteomes" id="UP000002028">
    <property type="component" value="Chromosome"/>
</dbReference>
<keyword evidence="4" id="KW-1185">Reference proteome</keyword>
<evidence type="ECO:0000313" key="4">
    <source>
        <dbReference type="Proteomes" id="UP000002028"/>
    </source>
</evidence>
<keyword evidence="1" id="KW-0238">DNA-binding</keyword>